<keyword evidence="1" id="KW-1133">Transmembrane helix</keyword>
<evidence type="ECO:0000313" key="2">
    <source>
        <dbReference type="EMBL" id="KAF9455265.1"/>
    </source>
</evidence>
<evidence type="ECO:0000256" key="1">
    <source>
        <dbReference type="SAM" id="Phobius"/>
    </source>
</evidence>
<feature type="transmembrane region" description="Helical" evidence="1">
    <location>
        <begin position="92"/>
        <end position="113"/>
    </location>
</feature>
<feature type="transmembrane region" description="Helical" evidence="1">
    <location>
        <begin position="134"/>
        <end position="154"/>
    </location>
</feature>
<reference evidence="2" key="1">
    <citation type="submission" date="2020-11" db="EMBL/GenBank/DDBJ databases">
        <authorList>
            <consortium name="DOE Joint Genome Institute"/>
            <person name="Ahrendt S."/>
            <person name="Riley R."/>
            <person name="Andreopoulos W."/>
            <person name="Labutti K."/>
            <person name="Pangilinan J."/>
            <person name="Ruiz-Duenas F.J."/>
            <person name="Barrasa J.M."/>
            <person name="Sanchez-Garcia M."/>
            <person name="Camarero S."/>
            <person name="Miyauchi S."/>
            <person name="Serrano A."/>
            <person name="Linde D."/>
            <person name="Babiker R."/>
            <person name="Drula E."/>
            <person name="Ayuso-Fernandez I."/>
            <person name="Pacheco R."/>
            <person name="Padilla G."/>
            <person name="Ferreira P."/>
            <person name="Barriuso J."/>
            <person name="Kellner H."/>
            <person name="Castanera R."/>
            <person name="Alfaro M."/>
            <person name="Ramirez L."/>
            <person name="Pisabarro A.G."/>
            <person name="Kuo A."/>
            <person name="Tritt A."/>
            <person name="Lipzen A."/>
            <person name="He G."/>
            <person name="Yan M."/>
            <person name="Ng V."/>
            <person name="Cullen D."/>
            <person name="Martin F."/>
            <person name="Rosso M.-N."/>
            <person name="Henrissat B."/>
            <person name="Hibbett D."/>
            <person name="Martinez A.T."/>
            <person name="Grigoriev I.V."/>
        </authorList>
    </citation>
    <scope>NUCLEOTIDE SEQUENCE</scope>
    <source>
        <strain evidence="2">CBS 247.69</strain>
    </source>
</reference>
<accession>A0A9P5XQX8</accession>
<name>A0A9P5XQX8_9AGAR</name>
<dbReference type="OrthoDB" id="3350812at2759"/>
<dbReference type="Proteomes" id="UP000807353">
    <property type="component" value="Unassembled WGS sequence"/>
</dbReference>
<protein>
    <submittedName>
        <fullName evidence="2">Uncharacterized protein</fullName>
    </submittedName>
</protein>
<gene>
    <name evidence="2" type="ORF">BDZ94DRAFT_1327658</name>
</gene>
<proteinExistence type="predicted"/>
<feature type="transmembrane region" description="Helical" evidence="1">
    <location>
        <begin position="51"/>
        <end position="72"/>
    </location>
</feature>
<sequence length="164" mass="18629">MDAAHEITYARQVTNYVNGEINGEHHIIYVDLPEIVASLVILIVDHFQTLNLESIIIVFIVVVTRLRGFIGYQPPPFLSLRGCFDTDGSAPLFIPLVMLLMNETITFSLTIWVGIIKYRHTINPLVVVLYRDGILHFAFIFAISCSYILVLTVGSKEYHYVINM</sequence>
<evidence type="ECO:0000313" key="3">
    <source>
        <dbReference type="Proteomes" id="UP000807353"/>
    </source>
</evidence>
<keyword evidence="1" id="KW-0812">Transmembrane</keyword>
<dbReference type="AlphaFoldDB" id="A0A9P5XQX8"/>
<organism evidence="2 3">
    <name type="scientific">Collybia nuda</name>
    <dbReference type="NCBI Taxonomy" id="64659"/>
    <lineage>
        <taxon>Eukaryota</taxon>
        <taxon>Fungi</taxon>
        <taxon>Dikarya</taxon>
        <taxon>Basidiomycota</taxon>
        <taxon>Agaricomycotina</taxon>
        <taxon>Agaricomycetes</taxon>
        <taxon>Agaricomycetidae</taxon>
        <taxon>Agaricales</taxon>
        <taxon>Tricholomatineae</taxon>
        <taxon>Clitocybaceae</taxon>
        <taxon>Collybia</taxon>
    </lineage>
</organism>
<keyword evidence="1" id="KW-0472">Membrane</keyword>
<keyword evidence="3" id="KW-1185">Reference proteome</keyword>
<dbReference type="EMBL" id="MU150833">
    <property type="protein sequence ID" value="KAF9455265.1"/>
    <property type="molecule type" value="Genomic_DNA"/>
</dbReference>
<comment type="caution">
    <text evidence="2">The sequence shown here is derived from an EMBL/GenBank/DDBJ whole genome shotgun (WGS) entry which is preliminary data.</text>
</comment>